<feature type="compositionally biased region" description="Polar residues" evidence="1">
    <location>
        <begin position="74"/>
        <end position="83"/>
    </location>
</feature>
<feature type="compositionally biased region" description="Basic and acidic residues" evidence="1">
    <location>
        <begin position="439"/>
        <end position="457"/>
    </location>
</feature>
<dbReference type="PROSITE" id="PS00973">
    <property type="entry name" value="USP_2"/>
    <property type="match status" value="1"/>
</dbReference>
<feature type="compositionally biased region" description="Basic and acidic residues" evidence="1">
    <location>
        <begin position="587"/>
        <end position="596"/>
    </location>
</feature>
<feature type="region of interest" description="Disordered" evidence="1">
    <location>
        <begin position="732"/>
        <end position="785"/>
    </location>
</feature>
<dbReference type="InterPro" id="IPR050164">
    <property type="entry name" value="Peptidase_C19"/>
</dbReference>
<feature type="compositionally biased region" description="Acidic residues" evidence="1">
    <location>
        <begin position="468"/>
        <end position="477"/>
    </location>
</feature>
<dbReference type="AlphaFoldDB" id="A0ABD3MGZ7"/>
<dbReference type="PROSITE" id="PS00972">
    <property type="entry name" value="USP_1"/>
    <property type="match status" value="1"/>
</dbReference>
<feature type="compositionally biased region" description="Polar residues" evidence="1">
    <location>
        <begin position="340"/>
        <end position="352"/>
    </location>
</feature>
<feature type="compositionally biased region" description="Polar residues" evidence="1">
    <location>
        <begin position="505"/>
        <end position="520"/>
    </location>
</feature>
<accession>A0ABD3MGZ7</accession>
<feature type="compositionally biased region" description="Acidic residues" evidence="1">
    <location>
        <begin position="305"/>
        <end position="323"/>
    </location>
</feature>
<proteinExistence type="predicted"/>
<evidence type="ECO:0000259" key="2">
    <source>
        <dbReference type="PROSITE" id="PS50235"/>
    </source>
</evidence>
<gene>
    <name evidence="3" type="ORF">ACHAWU_000291</name>
</gene>
<feature type="compositionally biased region" description="Basic and acidic residues" evidence="1">
    <location>
        <begin position="942"/>
        <end position="958"/>
    </location>
</feature>
<dbReference type="InterPro" id="IPR038765">
    <property type="entry name" value="Papain-like_cys_pep_sf"/>
</dbReference>
<dbReference type="Proteomes" id="UP001530293">
    <property type="component" value="Unassembled WGS sequence"/>
</dbReference>
<feature type="compositionally biased region" description="Low complexity" evidence="1">
    <location>
        <begin position="262"/>
        <end position="274"/>
    </location>
</feature>
<evidence type="ECO:0000313" key="4">
    <source>
        <dbReference type="Proteomes" id="UP001530293"/>
    </source>
</evidence>
<feature type="compositionally biased region" description="Low complexity" evidence="1">
    <location>
        <begin position="617"/>
        <end position="628"/>
    </location>
</feature>
<dbReference type="EMBL" id="JALLBG020000156">
    <property type="protein sequence ID" value="KAL3761196.1"/>
    <property type="molecule type" value="Genomic_DNA"/>
</dbReference>
<feature type="compositionally biased region" description="Acidic residues" evidence="1">
    <location>
        <begin position="492"/>
        <end position="503"/>
    </location>
</feature>
<comment type="caution">
    <text evidence="3">The sequence shown here is derived from an EMBL/GenBank/DDBJ whole genome shotgun (WGS) entry which is preliminary data.</text>
</comment>
<dbReference type="Pfam" id="PF00443">
    <property type="entry name" value="UCH"/>
    <property type="match status" value="1"/>
</dbReference>
<dbReference type="InterPro" id="IPR028889">
    <property type="entry name" value="USP"/>
</dbReference>
<dbReference type="CDD" id="cd02257">
    <property type="entry name" value="Peptidase_C19"/>
    <property type="match status" value="1"/>
</dbReference>
<organism evidence="3 4">
    <name type="scientific">Discostella pseudostelligera</name>
    <dbReference type="NCBI Taxonomy" id="259834"/>
    <lineage>
        <taxon>Eukaryota</taxon>
        <taxon>Sar</taxon>
        <taxon>Stramenopiles</taxon>
        <taxon>Ochrophyta</taxon>
        <taxon>Bacillariophyta</taxon>
        <taxon>Coscinodiscophyceae</taxon>
        <taxon>Thalassiosirophycidae</taxon>
        <taxon>Stephanodiscales</taxon>
        <taxon>Stephanodiscaceae</taxon>
        <taxon>Discostella</taxon>
    </lineage>
</organism>
<dbReference type="PANTHER" id="PTHR24006">
    <property type="entry name" value="UBIQUITIN CARBOXYL-TERMINAL HYDROLASE"/>
    <property type="match status" value="1"/>
</dbReference>
<reference evidence="3 4" key="1">
    <citation type="submission" date="2024-10" db="EMBL/GenBank/DDBJ databases">
        <title>Updated reference genomes for cyclostephanoid diatoms.</title>
        <authorList>
            <person name="Roberts W.R."/>
            <person name="Alverson A.J."/>
        </authorList>
    </citation>
    <scope>NUCLEOTIDE SEQUENCE [LARGE SCALE GENOMIC DNA]</scope>
    <source>
        <strain evidence="3 4">AJA232-27</strain>
    </source>
</reference>
<evidence type="ECO:0000313" key="3">
    <source>
        <dbReference type="EMBL" id="KAL3761196.1"/>
    </source>
</evidence>
<dbReference type="InterPro" id="IPR001394">
    <property type="entry name" value="Peptidase_C19_UCH"/>
</dbReference>
<feature type="region of interest" description="Disordered" evidence="1">
    <location>
        <begin position="911"/>
        <end position="960"/>
    </location>
</feature>
<name>A0ABD3MGZ7_9STRA</name>
<sequence length="1212" mass="134168">MSQEQGQFQFDQILVAKSTSNSSNAFNYSNASSVTPATLAYDRKAKAIYAGPSANWKLNFKDLFSIGVENTTTSTGGQFANDQRSSHHHHHHHHHHRHNGRGGGGMNNNGGEILTLTLSGRKISLKCIARFSSTTSNSRGGGSRGGNDQRQQQLDEFIEGLKSVHRKMTSKEQMKHYDDDFEYNDYNDGKQTTKKLWGDARVESSSFRNRQHPQQQLQARKRLQVVTPAQPTNNNLKSQSLYLPPHEKKHPTSGVFSPFRPSTTVTKCSSSTSSMRHTDHRSNVGGSMRRNAGSGGGGYAYYDPAMEEEEEEDEEDDDMMFQDDEGHNSKDKKHADTESVIVTGNVVSSPSSLAVRKLNLPSKSPRGASPVKFRKTMSKLPSRRLAVGSSGRQLHGISGGTIRLREKTASMLDEFDYRDEEEEEGTDEEGSVGATQIKAQEDKAGDEDRAGVNEGKSRCRKKLRLSIDDDEEDEDEEIVHPKGKNKSRMSIDDDEEDYDDDEGVVNTTGEDMSKATQDASNDLDEKTNNSVADDASKEKIPPKTRSIANFFAPRTKKSATTLTESRRDSSPTETYGATLLSTPSKKVQPEEREDIRSTSPQPSITPVPKMTQRKLTSSKYFSSTSYSKEVLSPPPSPQTLKYSSEDDGDGDDREEEVESNYLTTQDRIRKNRNVYGRSGRFGLGQSRLGARLEASNNYPHRGPSSSNSLDFGSYKATSSAFNSVQRGLYMNKAVSPPGSSSPSKADLALGSGRKSTTTSGNIVIRRPLNNHENEPPAKAPTSTAIPGIQNLGNTCYLSASLQTLFGIPSFIADLYRMYEEARSATTSTEETMPLTRALLEVAVVIGVLAEDDASCIRPEAARNKLTSSLAANPSALKQQMDVLTDKFAGYEQRDAHEFLSDLVDFLHDELTASKSTPPPPSLPESSETEATHSTTQEGGRSSPKENKHPNEVDGKAGLDKNSAIKCHAPLTTAVKHNNEDLPTDAYFHLNVRVCLECDSCGYSRFKDEMYRHLSVDVGEDSELDTWTVERSLKQFFQPEKREVKCEKCQSGTTATQTMEVLSRPKALLLHFKRFIVTQEQKVGPVGQNADGTSAPPVMEMVLRKNKAKILLEETLSIGPFRGNSNQILPRKYHLRGVVHHVGNTAFSGHYTTCAKRTLKGRESDTADATNAQDNEDQWVLFDDRVGTRRPASYVLENERNQRNCYMALYELK</sequence>
<feature type="region of interest" description="Disordered" evidence="1">
    <location>
        <begin position="247"/>
        <end position="665"/>
    </location>
</feature>
<dbReference type="InterPro" id="IPR018200">
    <property type="entry name" value="USP_CS"/>
</dbReference>
<feature type="domain" description="USP" evidence="2">
    <location>
        <begin position="786"/>
        <end position="1212"/>
    </location>
</feature>
<feature type="compositionally biased region" description="Basic residues" evidence="1">
    <location>
        <begin position="86"/>
        <end position="100"/>
    </location>
</feature>
<feature type="compositionally biased region" description="Acidic residues" evidence="1">
    <location>
        <begin position="413"/>
        <end position="430"/>
    </location>
</feature>
<evidence type="ECO:0000256" key="1">
    <source>
        <dbReference type="SAM" id="MobiDB-lite"/>
    </source>
</evidence>
<dbReference type="Gene3D" id="3.90.70.10">
    <property type="entry name" value="Cysteine proteinases"/>
    <property type="match status" value="1"/>
</dbReference>
<feature type="compositionally biased region" description="Acidic residues" evidence="1">
    <location>
        <begin position="645"/>
        <end position="658"/>
    </location>
</feature>
<feature type="region of interest" description="Disordered" evidence="1">
    <location>
        <begin position="74"/>
        <end position="113"/>
    </location>
</feature>
<keyword evidence="4" id="KW-1185">Reference proteome</keyword>
<protein>
    <recommendedName>
        <fullName evidence="2">USP domain-containing protein</fullName>
    </recommendedName>
</protein>
<feature type="compositionally biased region" description="Polar residues" evidence="1">
    <location>
        <begin position="571"/>
        <end position="585"/>
    </location>
</feature>
<dbReference type="SUPFAM" id="SSF54001">
    <property type="entry name" value="Cysteine proteinases"/>
    <property type="match status" value="1"/>
</dbReference>
<feature type="compositionally biased region" description="Basic and acidic residues" evidence="1">
    <location>
        <begin position="324"/>
        <end position="337"/>
    </location>
</feature>
<dbReference type="PROSITE" id="PS50235">
    <property type="entry name" value="USP_3"/>
    <property type="match status" value="1"/>
</dbReference>